<evidence type="ECO:0000313" key="2">
    <source>
        <dbReference type="Proteomes" id="UP000612282"/>
    </source>
</evidence>
<evidence type="ECO:0000313" key="1">
    <source>
        <dbReference type="EMBL" id="GID57680.1"/>
    </source>
</evidence>
<proteinExistence type="predicted"/>
<organism evidence="1 2">
    <name type="scientific">Actinoplanes couchii</name>
    <dbReference type="NCBI Taxonomy" id="403638"/>
    <lineage>
        <taxon>Bacteria</taxon>
        <taxon>Bacillati</taxon>
        <taxon>Actinomycetota</taxon>
        <taxon>Actinomycetes</taxon>
        <taxon>Micromonosporales</taxon>
        <taxon>Micromonosporaceae</taxon>
        <taxon>Actinoplanes</taxon>
    </lineage>
</organism>
<gene>
    <name evidence="1" type="ORF">Aco03nite_060840</name>
</gene>
<dbReference type="Proteomes" id="UP000612282">
    <property type="component" value="Unassembled WGS sequence"/>
</dbReference>
<dbReference type="EMBL" id="BOMG01000075">
    <property type="protein sequence ID" value="GID57680.1"/>
    <property type="molecule type" value="Genomic_DNA"/>
</dbReference>
<comment type="caution">
    <text evidence="1">The sequence shown here is derived from an EMBL/GenBank/DDBJ whole genome shotgun (WGS) entry which is preliminary data.</text>
</comment>
<accession>A0ABQ3XGQ1</accession>
<reference evidence="1 2" key="1">
    <citation type="submission" date="2021-01" db="EMBL/GenBank/DDBJ databases">
        <title>Whole genome shotgun sequence of Actinoplanes couchii NBRC 106145.</title>
        <authorList>
            <person name="Komaki H."/>
            <person name="Tamura T."/>
        </authorList>
    </citation>
    <scope>NUCLEOTIDE SEQUENCE [LARGE SCALE GENOMIC DNA]</scope>
    <source>
        <strain evidence="1 2">NBRC 106145</strain>
    </source>
</reference>
<sequence>MCLLWLHGDPDRERLVMAFAEVMSMPVESVDVQSHEVIERNGEAPVLCTVTALIGDVRQHLDIYFAESVGERPSTEKLTAALAERLGCAIAYEIRLPSFPDYYWLVGTDGRRARADINEVDHGDDEQSSYWFSAVEHPVAGAPGLDPLPWQHMPGGDRR</sequence>
<dbReference type="RefSeq" id="WP_203800821.1">
    <property type="nucleotide sequence ID" value="NZ_BAAAQE010000099.1"/>
</dbReference>
<keyword evidence="2" id="KW-1185">Reference proteome</keyword>
<protein>
    <submittedName>
        <fullName evidence="1">Uncharacterized protein</fullName>
    </submittedName>
</protein>
<name>A0ABQ3XGQ1_9ACTN</name>